<dbReference type="EMBL" id="CAJNNW010026508">
    <property type="protein sequence ID" value="CAE8685952.1"/>
    <property type="molecule type" value="Genomic_DNA"/>
</dbReference>
<organism evidence="7 8">
    <name type="scientific">Polarella glacialis</name>
    <name type="common">Dinoflagellate</name>
    <dbReference type="NCBI Taxonomy" id="89957"/>
    <lineage>
        <taxon>Eukaryota</taxon>
        <taxon>Sar</taxon>
        <taxon>Alveolata</taxon>
        <taxon>Dinophyceae</taxon>
        <taxon>Suessiales</taxon>
        <taxon>Suessiaceae</taxon>
        <taxon>Polarella</taxon>
    </lineage>
</organism>
<feature type="region of interest" description="Disordered" evidence="6">
    <location>
        <begin position="343"/>
        <end position="439"/>
    </location>
</feature>
<feature type="compositionally biased region" description="Low complexity" evidence="6">
    <location>
        <begin position="137"/>
        <end position="175"/>
    </location>
</feature>
<keyword evidence="5" id="KW-0472">Membrane</keyword>
<feature type="region of interest" description="Disordered" evidence="6">
    <location>
        <begin position="112"/>
        <end position="176"/>
    </location>
</feature>
<evidence type="ECO:0000256" key="1">
    <source>
        <dbReference type="ARBA" id="ARBA00004141"/>
    </source>
</evidence>
<feature type="non-terminal residue" evidence="7">
    <location>
        <position position="1014"/>
    </location>
</feature>
<feature type="non-terminal residue" evidence="7">
    <location>
        <position position="1"/>
    </location>
</feature>
<evidence type="ECO:0000313" key="7">
    <source>
        <dbReference type="EMBL" id="CAE8685952.1"/>
    </source>
</evidence>
<evidence type="ECO:0000256" key="3">
    <source>
        <dbReference type="ARBA" id="ARBA00022692"/>
    </source>
</evidence>
<evidence type="ECO:0000256" key="2">
    <source>
        <dbReference type="ARBA" id="ARBA00006824"/>
    </source>
</evidence>
<dbReference type="GO" id="GO:0016020">
    <property type="term" value="C:membrane"/>
    <property type="evidence" value="ECO:0007669"/>
    <property type="project" value="UniProtKB-SubCell"/>
</dbReference>
<feature type="compositionally biased region" description="Low complexity" evidence="6">
    <location>
        <begin position="386"/>
        <end position="424"/>
    </location>
</feature>
<protein>
    <submittedName>
        <fullName evidence="7">Uncharacterized protein</fullName>
    </submittedName>
</protein>
<accession>A0A813JWK2</accession>
<dbReference type="Proteomes" id="UP000626109">
    <property type="component" value="Unassembled WGS sequence"/>
</dbReference>
<dbReference type="GO" id="GO:0005737">
    <property type="term" value="C:cytoplasm"/>
    <property type="evidence" value="ECO:0007669"/>
    <property type="project" value="TreeGrafter"/>
</dbReference>
<dbReference type="InterPro" id="IPR007248">
    <property type="entry name" value="Mpv17_PMP22"/>
</dbReference>
<dbReference type="PANTHER" id="PTHR11266:SF17">
    <property type="entry name" value="PROTEIN MPV17"/>
    <property type="match status" value="1"/>
</dbReference>
<comment type="caution">
    <text evidence="7">The sequence shown here is derived from an EMBL/GenBank/DDBJ whole genome shotgun (WGS) entry which is preliminary data.</text>
</comment>
<dbReference type="PANTHER" id="PTHR11266">
    <property type="entry name" value="PEROXISOMAL MEMBRANE PROTEIN 2, PXMP2 MPV17"/>
    <property type="match status" value="1"/>
</dbReference>
<comment type="similarity">
    <text evidence="2">Belongs to the peroxisomal membrane protein PXMP2/4 family.</text>
</comment>
<name>A0A813JWK2_POLGL</name>
<reference evidence="7" key="1">
    <citation type="submission" date="2021-02" db="EMBL/GenBank/DDBJ databases">
        <authorList>
            <person name="Dougan E. K."/>
            <person name="Rhodes N."/>
            <person name="Thang M."/>
            <person name="Chan C."/>
        </authorList>
    </citation>
    <scope>NUCLEOTIDE SEQUENCE</scope>
</reference>
<evidence type="ECO:0000313" key="8">
    <source>
        <dbReference type="Proteomes" id="UP000626109"/>
    </source>
</evidence>
<evidence type="ECO:0000256" key="6">
    <source>
        <dbReference type="SAM" id="MobiDB-lite"/>
    </source>
</evidence>
<evidence type="ECO:0000256" key="5">
    <source>
        <dbReference type="ARBA" id="ARBA00023136"/>
    </source>
</evidence>
<keyword evidence="3" id="KW-0812">Transmembrane</keyword>
<sequence>LCCSSSRRLRRVIGLAGLAGATCLYSQLNWVQRPGRPAAAENDRPPVLLGRKPLTANSRRSVARAAWLQESAAGLWESYEFLLDSQGLLTDVVTAATLSAASDGVAQVTEAARARSAAAPPLGTEGPGGRSRAVSATNSNNNTKTNKNNNNKNNNNDNNNNNNNKKNNNMNNNNNQLNLGRTLRYAAFGSYDGFAGHHWFEFLDSTLPKTGSGILDTALKVLSDSMVYTPCWCIVFLFAMAVMEGRSAGAAVQEVKHDFVELLKGNYGLTLPFVALIYGWVPVRYQVAGFQALTLAYTIVFTLLRSACPRLKDESAHHRVLSNSARLAESCYTPRRLKAAPTRVGALGASSTSLRSEEPLAPPESPAAARPRPSLAGRPGTVAPRQQQQPQQQQPQQPQQQQPQQQPQQQQQQQPLQQQQPQQPTRAEPGQRSDGIDDATENEPLSEVELESLLGQTKLLLASLTELSQLLQEPATPKQRLGSLLGPLAERSSGLRKGLCRALRVRDPEGAWEPLSVDWRRINLPELLGKRDPLEISFCPLEEAAPLLQRFAEPSAEELLAECPGHEVELLRLGQALGAKFANECFVLKRAFADMQDSLRDMGVAEQEVRELALEHKAQAEQLGKDSVELDELRSRCERAEKQLADPRLADAEPKPSPRDKSIELETGLAKTPTLQGLGPGILADLLEVSRANSRFSPQRSAALVVQTAWRRKASQLRFDSHLVDLVFQELSGTAPRSRLGRGAVRSVRLVGSVVTRLVRKMQRRGLDFAAAFRCADDAYHQFHNDSQSGSSDAGSIVAKVHQPALLGASSALQIPETNGQQPVAFTAGSMPAGQFLAFICHKQGIALPPAEIAALLRLFKLPDRKNRLQETTSLQNNSASLGDVELGEAWLWEMPYVYACQLQAAFSVAQPSLTVNQVSAAALRAVRDALADAKPCQFLWGKLQPTWRRLVVDAQMLQLSEEREGLQAAIAAAAAAPRPGKGKYSGSCKVRPGGGGIAMDAKAAATPLRGELE</sequence>
<feature type="compositionally biased region" description="Low complexity" evidence="6">
    <location>
        <begin position="366"/>
        <end position="376"/>
    </location>
</feature>
<proteinExistence type="inferred from homology"/>
<dbReference type="AlphaFoldDB" id="A0A813JWK2"/>
<keyword evidence="4" id="KW-1133">Transmembrane helix</keyword>
<feature type="region of interest" description="Disordered" evidence="6">
    <location>
        <begin position="643"/>
        <end position="663"/>
    </location>
</feature>
<evidence type="ECO:0000256" key="4">
    <source>
        <dbReference type="ARBA" id="ARBA00022989"/>
    </source>
</evidence>
<gene>
    <name evidence="7" type="ORF">PGLA2088_LOCUS24738</name>
</gene>
<comment type="subcellular location">
    <subcellularLocation>
        <location evidence="1">Membrane</location>
        <topology evidence="1">Multi-pass membrane protein</topology>
    </subcellularLocation>
</comment>
<dbReference type="Pfam" id="PF04117">
    <property type="entry name" value="Mpv17_PMP22"/>
    <property type="match status" value="1"/>
</dbReference>